<evidence type="ECO:0000313" key="2">
    <source>
        <dbReference type="Proteomes" id="UP000297280"/>
    </source>
</evidence>
<protein>
    <submittedName>
        <fullName evidence="1">Uncharacterized protein</fullName>
    </submittedName>
</protein>
<evidence type="ECO:0000313" key="1">
    <source>
        <dbReference type="EMBL" id="TGO86833.1"/>
    </source>
</evidence>
<keyword evidence="2" id="KW-1185">Reference proteome</keyword>
<reference evidence="1 2" key="1">
    <citation type="submission" date="2017-12" db="EMBL/GenBank/DDBJ databases">
        <title>Comparative genomics of Botrytis spp.</title>
        <authorList>
            <person name="Valero-Jimenez C.A."/>
            <person name="Tapia P."/>
            <person name="Veloso J."/>
            <person name="Silva-Moreno E."/>
            <person name="Staats M."/>
            <person name="Valdes J.H."/>
            <person name="Van Kan J.A.L."/>
        </authorList>
    </citation>
    <scope>NUCLEOTIDE SEQUENCE [LARGE SCALE GENOMIC DNA]</scope>
    <source>
        <strain evidence="1 2">MUCL3349</strain>
    </source>
</reference>
<organism evidence="1 2">
    <name type="scientific">Botrytis porri</name>
    <dbReference type="NCBI Taxonomy" id="87229"/>
    <lineage>
        <taxon>Eukaryota</taxon>
        <taxon>Fungi</taxon>
        <taxon>Dikarya</taxon>
        <taxon>Ascomycota</taxon>
        <taxon>Pezizomycotina</taxon>
        <taxon>Leotiomycetes</taxon>
        <taxon>Helotiales</taxon>
        <taxon>Sclerotiniaceae</taxon>
        <taxon>Botrytis</taxon>
    </lineage>
</organism>
<sequence>MPADSRYSALSWSWASCHTLFSYAPVAFKGTKMPTEYLPLGDAMLVAAHKDFVSHRCGPVKSGSITVKGHLLKIDISCFVSPFRENVAVYNGLALGTFYADAKLDLRKNNWALLLGYERRKTTIKS</sequence>
<dbReference type="AlphaFoldDB" id="A0A4Z1KL99"/>
<dbReference type="OrthoDB" id="5125733at2759"/>
<gene>
    <name evidence="1" type="ORF">BPOR_0273g00120</name>
</gene>
<accession>A0A4Z1KL99</accession>
<dbReference type="EMBL" id="PQXO01000272">
    <property type="protein sequence ID" value="TGO86833.1"/>
    <property type="molecule type" value="Genomic_DNA"/>
</dbReference>
<name>A0A4Z1KL99_9HELO</name>
<dbReference type="PROSITE" id="PS51257">
    <property type="entry name" value="PROKAR_LIPOPROTEIN"/>
    <property type="match status" value="1"/>
</dbReference>
<comment type="caution">
    <text evidence="1">The sequence shown here is derived from an EMBL/GenBank/DDBJ whole genome shotgun (WGS) entry which is preliminary data.</text>
</comment>
<proteinExistence type="predicted"/>
<dbReference type="Proteomes" id="UP000297280">
    <property type="component" value="Unassembled WGS sequence"/>
</dbReference>